<dbReference type="GeneID" id="30321247"/>
<dbReference type="RefSeq" id="WP_024486252.1">
    <property type="nucleotide sequence ID" value="NZ_CAMKUH010000013.1"/>
</dbReference>
<dbReference type="InterPro" id="IPR000792">
    <property type="entry name" value="Tscrpt_reg_LuxR_C"/>
</dbReference>
<dbReference type="InterPro" id="IPR016032">
    <property type="entry name" value="Sig_transdc_resp-reg_C-effctor"/>
</dbReference>
<gene>
    <name evidence="2" type="ORF">NCTC12965_03760</name>
</gene>
<protein>
    <submittedName>
        <fullName evidence="2">Colanic acid capsular biosynthesis activation protein A</fullName>
    </submittedName>
</protein>
<accession>A0A0F7HD33</accession>
<dbReference type="PROSITE" id="PS50043">
    <property type="entry name" value="HTH_LUXR_2"/>
    <property type="match status" value="1"/>
</dbReference>
<dbReference type="InterPro" id="IPR036388">
    <property type="entry name" value="WH-like_DNA-bd_sf"/>
</dbReference>
<evidence type="ECO:0000313" key="2">
    <source>
        <dbReference type="EMBL" id="VTR35217.1"/>
    </source>
</evidence>
<dbReference type="GO" id="GO:0003677">
    <property type="term" value="F:DNA binding"/>
    <property type="evidence" value="ECO:0007669"/>
    <property type="project" value="UniProtKB-KW"/>
</dbReference>
<sequence length="230" mass="26202">MNVVFEDSYTLYRIGMEWLLADLFGHSEQVHFNVLDSDSIKHANIIVKNFSAGEQFLCQPMIKMRPQGCLLIGIVEGETEIAYGQLPLCQSNSVFINRSDSRDKVADLVMQGWLRSLLETQAPAKLNCQVCKHQTLTVQQASFATRFYLGEETHAIARKMKISTKTVSSHKYLIMKKFNVGTDQDLLTLLHLLKNQLIIPNVFKECLNLCRIECANVVAWSPFAGTRRRY</sequence>
<name>A0A0F7HD33_SERFO</name>
<dbReference type="SMART" id="SM00421">
    <property type="entry name" value="HTH_LUXR"/>
    <property type="match status" value="1"/>
</dbReference>
<dbReference type="EMBL" id="CABEEZ010000077">
    <property type="protein sequence ID" value="VTR35217.1"/>
    <property type="molecule type" value="Genomic_DNA"/>
</dbReference>
<keyword evidence="1" id="KW-0238">DNA-binding</keyword>
<dbReference type="GO" id="GO:0006355">
    <property type="term" value="P:regulation of DNA-templated transcription"/>
    <property type="evidence" value="ECO:0007669"/>
    <property type="project" value="InterPro"/>
</dbReference>
<evidence type="ECO:0000256" key="1">
    <source>
        <dbReference type="ARBA" id="ARBA00023125"/>
    </source>
</evidence>
<dbReference type="AlphaFoldDB" id="A0A0F7HD33"/>
<dbReference type="KEGG" id="sfw:WN53_13820"/>
<proteinExistence type="predicted"/>
<reference evidence="2" key="1">
    <citation type="submission" date="2019-05" db="EMBL/GenBank/DDBJ databases">
        <authorList>
            <consortium name="Pathogen Informatics"/>
        </authorList>
    </citation>
    <scope>NUCLEOTIDE SEQUENCE [LARGE SCALE GENOMIC DNA]</scope>
    <source>
        <strain evidence="2">NCTC12965</strain>
    </source>
</reference>
<dbReference type="Pfam" id="PF00196">
    <property type="entry name" value="GerE"/>
    <property type="match status" value="1"/>
</dbReference>
<dbReference type="Gene3D" id="1.10.10.10">
    <property type="entry name" value="Winged helix-like DNA-binding domain superfamily/Winged helix DNA-binding domain"/>
    <property type="match status" value="1"/>
</dbReference>
<organism evidence="2">
    <name type="scientific">Serratia fonticola</name>
    <dbReference type="NCBI Taxonomy" id="47917"/>
    <lineage>
        <taxon>Bacteria</taxon>
        <taxon>Pseudomonadati</taxon>
        <taxon>Pseudomonadota</taxon>
        <taxon>Gammaproteobacteria</taxon>
        <taxon>Enterobacterales</taxon>
        <taxon>Yersiniaceae</taxon>
        <taxon>Serratia</taxon>
    </lineage>
</organism>
<dbReference type="SUPFAM" id="SSF46894">
    <property type="entry name" value="C-terminal effector domain of the bipartite response regulators"/>
    <property type="match status" value="1"/>
</dbReference>